<dbReference type="Proteomes" id="UP000252733">
    <property type="component" value="Unassembled WGS sequence"/>
</dbReference>
<keyword evidence="2" id="KW-1185">Reference proteome</keyword>
<evidence type="ECO:0000313" key="1">
    <source>
        <dbReference type="EMBL" id="RCW36616.1"/>
    </source>
</evidence>
<comment type="caution">
    <text evidence="1">The sequence shown here is derived from an EMBL/GenBank/DDBJ whole genome shotgun (WGS) entry which is preliminary data.</text>
</comment>
<protein>
    <submittedName>
        <fullName evidence="1">Uncharacterized protein</fullName>
    </submittedName>
</protein>
<sequence>MTPGEFNRNVNAGILCEGYVEGKGYAYIHYITPPLGSDYIVMCNAAPVQLQCLDVSDEAFQKSLLFADAAANSKSRNSSIPSSFIDADLKYEMDRYNRNHPPAGSTINENNEKEESLGLAKEILSLLRKIDAATQGSGDQAPSWMFNKGVFLTLTSSRGGSGPAIRASGPVKIRFVDVDTLPGLLGLSSARFGRSKYLKRNVNVLINVVKESTQFLHSLSKLAVFRTNLSKAWLSNKSAKEIAGWPDDIESAQVRGKSAMEMAVGVKIHQDSMDILYDFGSLRKKIRKPINGIAIDNKGDTIKLPGSGGRLLETIKK</sequence>
<gene>
    <name evidence="1" type="ORF">DFO77_10858</name>
</gene>
<accession>A0A368V667</accession>
<reference evidence="1 2" key="1">
    <citation type="submission" date="2018-07" db="EMBL/GenBank/DDBJ databases">
        <title>Freshwater and sediment microbial communities from various areas in North America, analyzing microbe dynamics in response to fracking.</title>
        <authorList>
            <person name="Lamendella R."/>
        </authorList>
    </citation>
    <scope>NUCLEOTIDE SEQUENCE [LARGE SCALE GENOMIC DNA]</scope>
    <source>
        <strain evidence="1 2">160A</strain>
    </source>
</reference>
<name>A0A368V667_9BACT</name>
<proteinExistence type="predicted"/>
<dbReference type="AlphaFoldDB" id="A0A368V667"/>
<evidence type="ECO:0000313" key="2">
    <source>
        <dbReference type="Proteomes" id="UP000252733"/>
    </source>
</evidence>
<dbReference type="EMBL" id="QPIZ01000008">
    <property type="protein sequence ID" value="RCW36616.1"/>
    <property type="molecule type" value="Genomic_DNA"/>
</dbReference>
<organism evidence="1 2">
    <name type="scientific">Marinilabilia salmonicolor</name>
    <dbReference type="NCBI Taxonomy" id="989"/>
    <lineage>
        <taxon>Bacteria</taxon>
        <taxon>Pseudomonadati</taxon>
        <taxon>Bacteroidota</taxon>
        <taxon>Bacteroidia</taxon>
        <taxon>Marinilabiliales</taxon>
        <taxon>Marinilabiliaceae</taxon>
        <taxon>Marinilabilia</taxon>
    </lineage>
</organism>